<dbReference type="GO" id="GO:0015833">
    <property type="term" value="P:peptide transport"/>
    <property type="evidence" value="ECO:0007669"/>
    <property type="project" value="TreeGrafter"/>
</dbReference>
<dbReference type="GO" id="GO:0043190">
    <property type="term" value="C:ATP-binding cassette (ABC) transporter complex"/>
    <property type="evidence" value="ECO:0007669"/>
    <property type="project" value="InterPro"/>
</dbReference>
<dbReference type="Gene3D" id="3.90.76.10">
    <property type="entry name" value="Dipeptide-binding Protein, Domain 1"/>
    <property type="match status" value="1"/>
</dbReference>
<dbReference type="STRING" id="1797690.A3B23_00230"/>
<dbReference type="CDD" id="cd00995">
    <property type="entry name" value="PBP2_NikA_DppA_OppA_like"/>
    <property type="match status" value="1"/>
</dbReference>
<protein>
    <recommendedName>
        <fullName evidence="2">Solute-binding protein family 5 domain-containing protein</fullName>
    </recommendedName>
</protein>
<dbReference type="InterPro" id="IPR030678">
    <property type="entry name" value="Peptide/Ni-bd"/>
</dbReference>
<reference evidence="3 4" key="1">
    <citation type="journal article" date="2016" name="Nat. Commun.">
        <title>Thousands of microbial genomes shed light on interconnected biogeochemical processes in an aquifer system.</title>
        <authorList>
            <person name="Anantharaman K."/>
            <person name="Brown C.T."/>
            <person name="Hug L.A."/>
            <person name="Sharon I."/>
            <person name="Castelle C.J."/>
            <person name="Probst A.J."/>
            <person name="Thomas B.C."/>
            <person name="Singh A."/>
            <person name="Wilkins M.J."/>
            <person name="Karaoz U."/>
            <person name="Brodie E.L."/>
            <person name="Williams K.H."/>
            <person name="Hubbard S.S."/>
            <person name="Banfield J.F."/>
        </authorList>
    </citation>
    <scope>NUCLEOTIDE SEQUENCE [LARGE SCALE GENOMIC DNA]</scope>
</reference>
<evidence type="ECO:0000313" key="3">
    <source>
        <dbReference type="EMBL" id="OGY60317.1"/>
    </source>
</evidence>
<dbReference type="SUPFAM" id="SSF53850">
    <property type="entry name" value="Periplasmic binding protein-like II"/>
    <property type="match status" value="1"/>
</dbReference>
<accession>A0A1G1Z9L9</accession>
<dbReference type="InterPro" id="IPR039424">
    <property type="entry name" value="SBP_5"/>
</dbReference>
<feature type="transmembrane region" description="Helical" evidence="1">
    <location>
        <begin position="15"/>
        <end position="37"/>
    </location>
</feature>
<organism evidence="3 4">
    <name type="scientific">Candidatus Colwellbacteria bacterium RIFCSPLOWO2_01_FULL_48_10</name>
    <dbReference type="NCBI Taxonomy" id="1797690"/>
    <lineage>
        <taxon>Bacteria</taxon>
        <taxon>Candidatus Colwelliibacteriota</taxon>
    </lineage>
</organism>
<evidence type="ECO:0000313" key="4">
    <source>
        <dbReference type="Proteomes" id="UP000178744"/>
    </source>
</evidence>
<proteinExistence type="predicted"/>
<sequence length="540" mass="60990">MIPNIIPVLSKAERIALFVAAVTFFVSGSIVASFYYLDSTTVTEARGGEYREGVVGQPVFINPVIPVTEADRDMSRLIFGSLYDIATSIKRSEDGKTWNVRIQEGWKWHDGKNITSDDVIFTLGIIQNKDARSYLYSSFQGVEAERISELEIKFRLQAPYAFFEDEHIKTLMVIPKHIFGDSEVQNLRFSKFGLNPIGFGPYKAVDFEHDDRGVIQTFRLIKNDDYGNLPAGRTDGQTKKPNIAGFIFKFFHTEKELVSAYNSGQIDGFGLNSAENLVVSTDSKFKGKDAINIRHNVHELKSSRHYAIFINQGLGGKELKNIKVREALSRSVDRQLLVKEALGSYGSVIYGPTVLTMEKSGSYDPLLLNGLELAIVVPDESFLVKTAEIVKTTWERLGAKVELSVLPLKAVQEDILRNTNYEMLMFGNIAGASNDLFSFWHSSRRFYPDQNLSLFQNKKVDAMLEAFRKDFDETTRTERLRALSDAIAAEHPAVFLYSPDYVYISTPNLGGFSDLKIVNNSSDRFLDIVSWHLKTKRVWK</sequence>
<dbReference type="PANTHER" id="PTHR30290">
    <property type="entry name" value="PERIPLASMIC BINDING COMPONENT OF ABC TRANSPORTER"/>
    <property type="match status" value="1"/>
</dbReference>
<dbReference type="Pfam" id="PF00496">
    <property type="entry name" value="SBP_bac_5"/>
    <property type="match status" value="1"/>
</dbReference>
<name>A0A1G1Z9L9_9BACT</name>
<dbReference type="GO" id="GO:0042597">
    <property type="term" value="C:periplasmic space"/>
    <property type="evidence" value="ECO:0007669"/>
    <property type="project" value="UniProtKB-ARBA"/>
</dbReference>
<evidence type="ECO:0000259" key="2">
    <source>
        <dbReference type="Pfam" id="PF00496"/>
    </source>
</evidence>
<evidence type="ECO:0000256" key="1">
    <source>
        <dbReference type="SAM" id="Phobius"/>
    </source>
</evidence>
<dbReference type="EMBL" id="MHIY01000003">
    <property type="protein sequence ID" value="OGY60317.1"/>
    <property type="molecule type" value="Genomic_DNA"/>
</dbReference>
<gene>
    <name evidence="3" type="ORF">A3B23_00230</name>
</gene>
<dbReference type="Gene3D" id="3.40.190.10">
    <property type="entry name" value="Periplasmic binding protein-like II"/>
    <property type="match status" value="1"/>
</dbReference>
<keyword evidence="1" id="KW-0812">Transmembrane</keyword>
<feature type="domain" description="Solute-binding protein family 5" evidence="2">
    <location>
        <begin position="84"/>
        <end position="441"/>
    </location>
</feature>
<comment type="caution">
    <text evidence="3">The sequence shown here is derived from an EMBL/GenBank/DDBJ whole genome shotgun (WGS) entry which is preliminary data.</text>
</comment>
<dbReference type="PIRSF" id="PIRSF002741">
    <property type="entry name" value="MppA"/>
    <property type="match status" value="1"/>
</dbReference>
<dbReference type="Gene3D" id="3.10.105.10">
    <property type="entry name" value="Dipeptide-binding Protein, Domain 3"/>
    <property type="match status" value="1"/>
</dbReference>
<dbReference type="AlphaFoldDB" id="A0A1G1Z9L9"/>
<dbReference type="GO" id="GO:1904680">
    <property type="term" value="F:peptide transmembrane transporter activity"/>
    <property type="evidence" value="ECO:0007669"/>
    <property type="project" value="TreeGrafter"/>
</dbReference>
<keyword evidence="1" id="KW-0472">Membrane</keyword>
<dbReference type="Proteomes" id="UP000178744">
    <property type="component" value="Unassembled WGS sequence"/>
</dbReference>
<dbReference type="InterPro" id="IPR000914">
    <property type="entry name" value="SBP_5_dom"/>
</dbReference>
<keyword evidence="1" id="KW-1133">Transmembrane helix</keyword>